<dbReference type="KEGG" id="bcw:Q7M_1306"/>
<accession>I0FF06</accession>
<evidence type="ECO:0000256" key="2">
    <source>
        <dbReference type="ARBA" id="ARBA00004459"/>
    </source>
</evidence>
<keyword evidence="3" id="KW-0732">Signal</keyword>
<keyword evidence="7 8" id="KW-0449">Lipoprotein</keyword>
<keyword evidence="10" id="KW-0614">Plasmid</keyword>
<sequence length="223" mass="21989">MGKVGDASVVGDAASDTQGTIPADNELKKAFKALQEIVKIATDIGVQGLKAGATTLKVNNADNKDGAKILATSGASKPAAGDAGKAALILASVSGEEMLASIVSSQEGDAALAANAKADTSAIEFAKGGTADHLSGADTAKAAAVSGGIALRSLVKTGKLASAAAGQGGQGEVQKVGLSAVNKLLGAVEEIIKKAVKNVIGEAKGKIDKSRDPKVSDLESRSK</sequence>
<dbReference type="AlphaFoldDB" id="I0FF06"/>
<reference evidence="10 11" key="1">
    <citation type="journal article" date="2012" name="J. Bacteriol.">
        <title>Complete Genome Sequence of Borrelia crocidurae.</title>
        <authorList>
            <person name="Elbir H."/>
            <person name="Gimenez G."/>
            <person name="Robert C."/>
            <person name="Bergstrom S."/>
            <person name="Cutler S."/>
            <person name="Raoult D."/>
            <person name="Drancourt M."/>
        </authorList>
    </citation>
    <scope>NUCLEOTIDE SEQUENCE [LARGE SCALE GENOMIC DNA]</scope>
    <source>
        <strain evidence="10 11">Achema</strain>
        <plasmid evidence="11">unnamed25</plasmid>
    </source>
</reference>
<dbReference type="PATRIC" id="fig|1155096.3.peg.1299"/>
<name>I0FF06_BORCA</name>
<dbReference type="SUPFAM" id="SSF74748">
    <property type="entry name" value="Variable surface antigen VlsE"/>
    <property type="match status" value="1"/>
</dbReference>
<dbReference type="Pfam" id="PF00921">
    <property type="entry name" value="Lipoprotein_2"/>
    <property type="match status" value="1"/>
</dbReference>
<evidence type="ECO:0000256" key="1">
    <source>
        <dbReference type="ARBA" id="ARBA00003932"/>
    </source>
</evidence>
<evidence type="ECO:0000256" key="7">
    <source>
        <dbReference type="ARBA" id="ARBA00023288"/>
    </source>
</evidence>
<comment type="subcellular location">
    <subcellularLocation>
        <location evidence="2 8">Cell outer membrane</location>
        <topology evidence="2 8">Lipid-anchor</topology>
    </subcellularLocation>
</comment>
<proteinExistence type="predicted"/>
<feature type="region of interest" description="Disordered" evidence="9">
    <location>
        <begin position="1"/>
        <end position="20"/>
    </location>
</feature>
<dbReference type="GO" id="GO:0009279">
    <property type="term" value="C:cell outer membrane"/>
    <property type="evidence" value="ECO:0007669"/>
    <property type="project" value="UniProtKB-SubCell"/>
</dbReference>
<keyword evidence="5 8" id="KW-0564">Palmitate</keyword>
<organism evidence="10 11">
    <name type="scientific">Borrelia crocidurae (strain Achema)</name>
    <dbReference type="NCBI Taxonomy" id="1155096"/>
    <lineage>
        <taxon>Bacteria</taxon>
        <taxon>Pseudomonadati</taxon>
        <taxon>Spirochaetota</taxon>
        <taxon>Spirochaetia</taxon>
        <taxon>Spirochaetales</taxon>
        <taxon>Borreliaceae</taxon>
        <taxon>Borrelia</taxon>
    </lineage>
</organism>
<evidence type="ECO:0000256" key="4">
    <source>
        <dbReference type="ARBA" id="ARBA00023136"/>
    </source>
</evidence>
<evidence type="ECO:0000256" key="6">
    <source>
        <dbReference type="ARBA" id="ARBA00023237"/>
    </source>
</evidence>
<evidence type="ECO:0000256" key="8">
    <source>
        <dbReference type="RuleBase" id="RU363105"/>
    </source>
</evidence>
<evidence type="ECO:0000256" key="3">
    <source>
        <dbReference type="ARBA" id="ARBA00022729"/>
    </source>
</evidence>
<dbReference type="InterPro" id="IPR000680">
    <property type="entry name" value="Borrelia_lipo"/>
</dbReference>
<gene>
    <name evidence="10" type="ordered locus">Q7M_1306</name>
</gene>
<evidence type="ECO:0000313" key="11">
    <source>
        <dbReference type="Proteomes" id="UP000005212"/>
    </source>
</evidence>
<evidence type="ECO:0000256" key="9">
    <source>
        <dbReference type="SAM" id="MobiDB-lite"/>
    </source>
</evidence>
<geneLocation type="plasmid" evidence="11">
    <name>unnamed25</name>
</geneLocation>
<reference evidence="11" key="2">
    <citation type="submission" date="2012-03" db="EMBL/GenBank/DDBJ databases">
        <title>Complete genome sequence of Borrelia crocidurae.</title>
        <authorList>
            <person name="Elbir H."/>
            <person name="Gimenez G."/>
            <person name="Robert C."/>
            <person name="Raoult D."/>
            <person name="Drancourt M."/>
        </authorList>
    </citation>
    <scope>NUCLEOTIDE SEQUENCE [LARGE SCALE GENOMIC DNA]</scope>
    <source>
        <strain evidence="11">Achema</strain>
        <plasmid evidence="11">unnamed25</plasmid>
    </source>
</reference>
<dbReference type="HOGENOM" id="CLU_054711_2_1_12"/>
<dbReference type="EMBL" id="CP003451">
    <property type="protein sequence ID" value="AFI32062.1"/>
    <property type="molecule type" value="Genomic_DNA"/>
</dbReference>
<evidence type="ECO:0000256" key="5">
    <source>
        <dbReference type="ARBA" id="ARBA00023139"/>
    </source>
</evidence>
<comment type="function">
    <text evidence="1 8">The Vlp and Vsp proteins are antigenically distinct proteins, only one vlp or vsp gene is transcriptionally active at any one time. Switching between these genes is a mechanism of host immune response evasion.</text>
</comment>
<evidence type="ECO:0000313" key="10">
    <source>
        <dbReference type="EMBL" id="AFI32062.1"/>
    </source>
</evidence>
<protein>
    <recommendedName>
        <fullName evidence="8">Variable large protein</fullName>
    </recommendedName>
</protein>
<keyword evidence="4 8" id="KW-0472">Membrane</keyword>
<keyword evidence="6 8" id="KW-0998">Cell outer membrane</keyword>
<dbReference type="Proteomes" id="UP000005212">
    <property type="component" value="Plasmid unnamed25"/>
</dbReference>